<keyword evidence="4" id="KW-1185">Reference proteome</keyword>
<accession>A0A2Z6QGP7</accession>
<dbReference type="EMBL" id="BLAL01000075">
    <property type="protein sequence ID" value="GES83996.1"/>
    <property type="molecule type" value="Genomic_DNA"/>
</dbReference>
<proteinExistence type="predicted"/>
<feature type="domain" description="F-box" evidence="1">
    <location>
        <begin position="4"/>
        <end position="46"/>
    </location>
</feature>
<reference evidence="2 4" key="1">
    <citation type="submission" date="2017-11" db="EMBL/GenBank/DDBJ databases">
        <title>The genome of Rhizophagus clarus HR1 reveals common genetic basis of auxotrophy among arbuscular mycorrhizal fungi.</title>
        <authorList>
            <person name="Kobayashi Y."/>
        </authorList>
    </citation>
    <scope>NUCLEOTIDE SEQUENCE [LARGE SCALE GENOMIC DNA]</scope>
    <source>
        <strain evidence="2 4">HR1</strain>
    </source>
</reference>
<evidence type="ECO:0000313" key="3">
    <source>
        <dbReference type="EMBL" id="GES83996.1"/>
    </source>
</evidence>
<dbReference type="InterPro" id="IPR032675">
    <property type="entry name" value="LRR_dom_sf"/>
</dbReference>
<name>A0A2Z6QGP7_9GLOM</name>
<sequence length="503" mass="59138">MGCQLPADCLNEIFEYLEKDKPALYSCLLVNRLWCEVSVEILWKNIWNFKSYRQKYSQKVASSLLSTFITCLPNDSKEVLYKNEIFISTPTPKQSLFNYVAFCKVLSIIDINEIVYNALKDIPCINLLSVDDRNRLVTNEVTKMFTNQISSLKKLIYYYNYSHKVFSSAYFPGMKELSELCCSSNLPSDFYYQMSQICHNLKSITIEFGYDDHISNELKELISLQNNLKILTLSIYMESWTNIIPSLTKHSNTLTKLRIYYEDDHINYYFLPLSFISLFSNLQEIIFSFTCLTVPDLKDFKNLQHVKFPKLQILKFLYQNPKPKYLMKFIENNGKNLRELYICENNNILNSSIANFCPNLKSLFIIFNDDEIDILKNILISCRYLVSIKIQCGDGYLTEKEVLETIANYSSSNFCELKIYNESCTNHVSSEDLESFLIIWKNRNQKNILRFIIIENDNKYKCLSGNEENKKIIEKYVNLGIIKFEIKLYGEEEEEEENLYFYA</sequence>
<evidence type="ECO:0000313" key="4">
    <source>
        <dbReference type="Proteomes" id="UP000247702"/>
    </source>
</evidence>
<dbReference type="Proteomes" id="UP000615446">
    <property type="component" value="Unassembled WGS sequence"/>
</dbReference>
<evidence type="ECO:0000259" key="1">
    <source>
        <dbReference type="Pfam" id="PF12937"/>
    </source>
</evidence>
<protein>
    <recommendedName>
        <fullName evidence="1">F-box domain-containing protein</fullName>
    </recommendedName>
</protein>
<gene>
    <name evidence="3" type="ORF">RCL2_001113800</name>
    <name evidence="2" type="ORF">RclHR1_11510003</name>
</gene>
<dbReference type="STRING" id="94130.A0A2Z6QGP7"/>
<dbReference type="SUPFAM" id="SSF81383">
    <property type="entry name" value="F-box domain"/>
    <property type="match status" value="1"/>
</dbReference>
<evidence type="ECO:0000313" key="2">
    <source>
        <dbReference type="EMBL" id="GBB84939.1"/>
    </source>
</evidence>
<dbReference type="AlphaFoldDB" id="A0A2Z6QGP7"/>
<dbReference type="Gene3D" id="3.80.10.10">
    <property type="entry name" value="Ribonuclease Inhibitor"/>
    <property type="match status" value="1"/>
</dbReference>
<organism evidence="2 4">
    <name type="scientific">Rhizophagus clarus</name>
    <dbReference type="NCBI Taxonomy" id="94130"/>
    <lineage>
        <taxon>Eukaryota</taxon>
        <taxon>Fungi</taxon>
        <taxon>Fungi incertae sedis</taxon>
        <taxon>Mucoromycota</taxon>
        <taxon>Glomeromycotina</taxon>
        <taxon>Glomeromycetes</taxon>
        <taxon>Glomerales</taxon>
        <taxon>Glomeraceae</taxon>
        <taxon>Rhizophagus</taxon>
    </lineage>
</organism>
<dbReference type="EMBL" id="BEXD01000171">
    <property type="protein sequence ID" value="GBB84939.1"/>
    <property type="molecule type" value="Genomic_DNA"/>
</dbReference>
<dbReference type="Proteomes" id="UP000247702">
    <property type="component" value="Unassembled WGS sequence"/>
</dbReference>
<dbReference type="SUPFAM" id="SSF52047">
    <property type="entry name" value="RNI-like"/>
    <property type="match status" value="1"/>
</dbReference>
<dbReference type="InterPro" id="IPR001810">
    <property type="entry name" value="F-box_dom"/>
</dbReference>
<comment type="caution">
    <text evidence="2">The sequence shown here is derived from an EMBL/GenBank/DDBJ whole genome shotgun (WGS) entry which is preliminary data.</text>
</comment>
<reference evidence="3" key="2">
    <citation type="submission" date="2019-10" db="EMBL/GenBank/DDBJ databases">
        <title>Conservation and host-specific expression of non-tandemly repeated heterogenous ribosome RNA gene in arbuscular mycorrhizal fungi.</title>
        <authorList>
            <person name="Maeda T."/>
            <person name="Kobayashi Y."/>
            <person name="Nakagawa T."/>
            <person name="Ezawa T."/>
            <person name="Yamaguchi K."/>
            <person name="Bino T."/>
            <person name="Nishimoto Y."/>
            <person name="Shigenobu S."/>
            <person name="Kawaguchi M."/>
        </authorList>
    </citation>
    <scope>NUCLEOTIDE SEQUENCE</scope>
    <source>
        <strain evidence="3">HR1</strain>
    </source>
</reference>
<dbReference type="Pfam" id="PF12937">
    <property type="entry name" value="F-box-like"/>
    <property type="match status" value="1"/>
</dbReference>
<dbReference type="OrthoDB" id="1107553at2759"/>
<dbReference type="InterPro" id="IPR036047">
    <property type="entry name" value="F-box-like_dom_sf"/>
</dbReference>